<dbReference type="EMBL" id="LAYJ01000039">
    <property type="protein sequence ID" value="KKI52119.1"/>
    <property type="molecule type" value="Genomic_DNA"/>
</dbReference>
<feature type="domain" description="Glycosyltransferase 2-like" evidence="1">
    <location>
        <begin position="7"/>
        <end position="156"/>
    </location>
</feature>
<dbReference type="InterPro" id="IPR029044">
    <property type="entry name" value="Nucleotide-diphossugar_trans"/>
</dbReference>
<dbReference type="PANTHER" id="PTHR22916:SF3">
    <property type="entry name" value="UDP-GLCNAC:BETAGAL BETA-1,3-N-ACETYLGLUCOSAMINYLTRANSFERASE-LIKE PROTEIN 1"/>
    <property type="match status" value="1"/>
</dbReference>
<sequence>MTDLSHSFAVCAYKESPHLRACLESLKNQTAKSPFFIATSTPNEYIEGLAKEFDVPVYASKRESGIGRDWNFALSCASSDLVTIAHQDDLYEPDYAKSIIEYSKAAKEPIIFFTDYGELRADQKVYDSNLLNVKRKINALLKPKAFWHSKFMRNRTLSIGCAICCPSVCINRERFPDFRFSETMTCDLDWDAWSRLARQKGSFVYIPQPLMLHRIHEESETTKQLSDGKRFAEDFEMFCRYWPKPIAKLLMKRYSGSADSNQLD</sequence>
<dbReference type="InterPro" id="IPR001173">
    <property type="entry name" value="Glyco_trans_2-like"/>
</dbReference>
<dbReference type="PATRIC" id="fig|270498.16.peg.2531"/>
<dbReference type="RefSeq" id="WP_046442334.1">
    <property type="nucleotide sequence ID" value="NZ_LAYJ01000039.1"/>
</dbReference>
<evidence type="ECO:0000259" key="1">
    <source>
        <dbReference type="Pfam" id="PF00535"/>
    </source>
</evidence>
<gene>
    <name evidence="2" type="ORF">CHK_0389</name>
</gene>
<dbReference type="Gene3D" id="3.90.550.10">
    <property type="entry name" value="Spore Coat Polysaccharide Biosynthesis Protein SpsA, Chain A"/>
    <property type="match status" value="1"/>
</dbReference>
<evidence type="ECO:0000313" key="3">
    <source>
        <dbReference type="Proteomes" id="UP000034076"/>
    </source>
</evidence>
<dbReference type="PANTHER" id="PTHR22916">
    <property type="entry name" value="GLYCOSYLTRANSFERASE"/>
    <property type="match status" value="1"/>
</dbReference>
<accession>A0A0M2NHV3</accession>
<dbReference type="SUPFAM" id="SSF53448">
    <property type="entry name" value="Nucleotide-diphospho-sugar transferases"/>
    <property type="match status" value="1"/>
</dbReference>
<organism evidence="2 3">
    <name type="scientific">Christensenella hongkongensis</name>
    <dbReference type="NCBI Taxonomy" id="270498"/>
    <lineage>
        <taxon>Bacteria</taxon>
        <taxon>Bacillati</taxon>
        <taxon>Bacillota</taxon>
        <taxon>Clostridia</taxon>
        <taxon>Christensenellales</taxon>
        <taxon>Christensenellaceae</taxon>
        <taxon>Christensenella</taxon>
    </lineage>
</organism>
<evidence type="ECO:0000313" key="2">
    <source>
        <dbReference type="EMBL" id="KKI52119.1"/>
    </source>
</evidence>
<protein>
    <recommendedName>
        <fullName evidence="1">Glycosyltransferase 2-like domain-containing protein</fullName>
    </recommendedName>
</protein>
<dbReference type="Pfam" id="PF00535">
    <property type="entry name" value="Glycos_transf_2"/>
    <property type="match status" value="1"/>
</dbReference>
<dbReference type="Proteomes" id="UP000034076">
    <property type="component" value="Unassembled WGS sequence"/>
</dbReference>
<name>A0A0M2NHV3_9FIRM</name>
<dbReference type="STRING" id="270498.CHK_0389"/>
<dbReference type="OrthoDB" id="5986178at2"/>
<dbReference type="AlphaFoldDB" id="A0A0M2NHV3"/>
<reference evidence="2 3" key="1">
    <citation type="submission" date="2015-04" db="EMBL/GenBank/DDBJ databases">
        <title>Draft genome sequence of bacteremic isolate Catabacter hongkongensis type strain HKU16T.</title>
        <authorList>
            <person name="Lau S.K."/>
            <person name="Teng J.L."/>
            <person name="Huang Y."/>
            <person name="Curreem S.O."/>
            <person name="Tsui S.K."/>
            <person name="Woo P.C."/>
        </authorList>
    </citation>
    <scope>NUCLEOTIDE SEQUENCE [LARGE SCALE GENOMIC DNA]</scope>
    <source>
        <strain evidence="2 3">HKU16</strain>
    </source>
</reference>
<comment type="caution">
    <text evidence="2">The sequence shown here is derived from an EMBL/GenBank/DDBJ whole genome shotgun (WGS) entry which is preliminary data.</text>
</comment>
<dbReference type="GO" id="GO:0016758">
    <property type="term" value="F:hexosyltransferase activity"/>
    <property type="evidence" value="ECO:0007669"/>
    <property type="project" value="UniProtKB-ARBA"/>
</dbReference>
<proteinExistence type="predicted"/>
<keyword evidence="3" id="KW-1185">Reference proteome</keyword>